<name>A0ACB6Z9A2_THEGA</name>
<dbReference type="Proteomes" id="UP000886501">
    <property type="component" value="Unassembled WGS sequence"/>
</dbReference>
<sequence>MQQSYQFTADDADIILRTPESKLFRVHKSILSIASSVFKDMLAVPQSPSEPTKEDECGLPAVDVYDSAEDLEVLLRMIYPVAFPPIADLNTLSNAFIILDKYHTVGLQERLKPLLVSPPFLTTDPMRVYAIACRWGFKVEAAIAAPYASAIGISTFTCVEDMRYISGLDYHRMALLAQERREIGRGEILNKPATCRYCPQSFYDNFRPRLVERLLVGSEMFRDFGACMEVCFEVAKETENKHGAANCTHGRSHLEQFVISLAKSLQNMPTGQNAAA</sequence>
<comment type="caution">
    <text evidence="1">The sequence shown here is derived from an EMBL/GenBank/DDBJ whole genome shotgun (WGS) entry which is preliminary data.</text>
</comment>
<proteinExistence type="predicted"/>
<reference evidence="1" key="2">
    <citation type="journal article" date="2020" name="Nat. Commun.">
        <title>Large-scale genome sequencing of mycorrhizal fungi provides insights into the early evolution of symbiotic traits.</title>
        <authorList>
            <person name="Miyauchi S."/>
            <person name="Kiss E."/>
            <person name="Kuo A."/>
            <person name="Drula E."/>
            <person name="Kohler A."/>
            <person name="Sanchez-Garcia M."/>
            <person name="Morin E."/>
            <person name="Andreopoulos B."/>
            <person name="Barry K.W."/>
            <person name="Bonito G."/>
            <person name="Buee M."/>
            <person name="Carver A."/>
            <person name="Chen C."/>
            <person name="Cichocki N."/>
            <person name="Clum A."/>
            <person name="Culley D."/>
            <person name="Crous P.W."/>
            <person name="Fauchery L."/>
            <person name="Girlanda M."/>
            <person name="Hayes R.D."/>
            <person name="Keri Z."/>
            <person name="LaButti K."/>
            <person name="Lipzen A."/>
            <person name="Lombard V."/>
            <person name="Magnuson J."/>
            <person name="Maillard F."/>
            <person name="Murat C."/>
            <person name="Nolan M."/>
            <person name="Ohm R.A."/>
            <person name="Pangilinan J."/>
            <person name="Pereira M.F."/>
            <person name="Perotto S."/>
            <person name="Peter M."/>
            <person name="Pfister S."/>
            <person name="Riley R."/>
            <person name="Sitrit Y."/>
            <person name="Stielow J.B."/>
            <person name="Szollosi G."/>
            <person name="Zifcakova L."/>
            <person name="Stursova M."/>
            <person name="Spatafora J.W."/>
            <person name="Tedersoo L."/>
            <person name="Vaario L.M."/>
            <person name="Yamada A."/>
            <person name="Yan M."/>
            <person name="Wang P."/>
            <person name="Xu J."/>
            <person name="Bruns T."/>
            <person name="Baldrian P."/>
            <person name="Vilgalys R."/>
            <person name="Dunand C."/>
            <person name="Henrissat B."/>
            <person name="Grigoriev I.V."/>
            <person name="Hibbett D."/>
            <person name="Nagy L.G."/>
            <person name="Martin F.M."/>
        </authorList>
    </citation>
    <scope>NUCLEOTIDE SEQUENCE</scope>
    <source>
        <strain evidence="1">P2</strain>
    </source>
</reference>
<evidence type="ECO:0000313" key="2">
    <source>
        <dbReference type="Proteomes" id="UP000886501"/>
    </source>
</evidence>
<evidence type="ECO:0000313" key="1">
    <source>
        <dbReference type="EMBL" id="KAF9645863.1"/>
    </source>
</evidence>
<keyword evidence="2" id="KW-1185">Reference proteome</keyword>
<gene>
    <name evidence="1" type="ORF">BDM02DRAFT_390040</name>
</gene>
<dbReference type="EMBL" id="MU118075">
    <property type="protein sequence ID" value="KAF9645863.1"/>
    <property type="molecule type" value="Genomic_DNA"/>
</dbReference>
<accession>A0ACB6Z9A2</accession>
<reference evidence="1" key="1">
    <citation type="submission" date="2019-10" db="EMBL/GenBank/DDBJ databases">
        <authorList>
            <consortium name="DOE Joint Genome Institute"/>
            <person name="Kuo A."/>
            <person name="Miyauchi S."/>
            <person name="Kiss E."/>
            <person name="Drula E."/>
            <person name="Kohler A."/>
            <person name="Sanchez-Garcia M."/>
            <person name="Andreopoulos B."/>
            <person name="Barry K.W."/>
            <person name="Bonito G."/>
            <person name="Buee M."/>
            <person name="Carver A."/>
            <person name="Chen C."/>
            <person name="Cichocki N."/>
            <person name="Clum A."/>
            <person name="Culley D."/>
            <person name="Crous P.W."/>
            <person name="Fauchery L."/>
            <person name="Girlanda M."/>
            <person name="Hayes R."/>
            <person name="Keri Z."/>
            <person name="Labutti K."/>
            <person name="Lipzen A."/>
            <person name="Lombard V."/>
            <person name="Magnuson J."/>
            <person name="Maillard F."/>
            <person name="Morin E."/>
            <person name="Murat C."/>
            <person name="Nolan M."/>
            <person name="Ohm R."/>
            <person name="Pangilinan J."/>
            <person name="Pereira M."/>
            <person name="Perotto S."/>
            <person name="Peter M."/>
            <person name="Riley R."/>
            <person name="Sitrit Y."/>
            <person name="Stielow B."/>
            <person name="Szollosi G."/>
            <person name="Zifcakova L."/>
            <person name="Stursova M."/>
            <person name="Spatafora J.W."/>
            <person name="Tedersoo L."/>
            <person name="Vaario L.-M."/>
            <person name="Yamada A."/>
            <person name="Yan M."/>
            <person name="Wang P."/>
            <person name="Xu J."/>
            <person name="Bruns T."/>
            <person name="Baldrian P."/>
            <person name="Vilgalys R."/>
            <person name="Henrissat B."/>
            <person name="Grigoriev I.V."/>
            <person name="Hibbett D."/>
            <person name="Nagy L.G."/>
            <person name="Martin F.M."/>
        </authorList>
    </citation>
    <scope>NUCLEOTIDE SEQUENCE</scope>
    <source>
        <strain evidence="1">P2</strain>
    </source>
</reference>
<organism evidence="1 2">
    <name type="scientific">Thelephora ganbajun</name>
    <name type="common">Ganba fungus</name>
    <dbReference type="NCBI Taxonomy" id="370292"/>
    <lineage>
        <taxon>Eukaryota</taxon>
        <taxon>Fungi</taxon>
        <taxon>Dikarya</taxon>
        <taxon>Basidiomycota</taxon>
        <taxon>Agaricomycotina</taxon>
        <taxon>Agaricomycetes</taxon>
        <taxon>Thelephorales</taxon>
        <taxon>Thelephoraceae</taxon>
        <taxon>Thelephora</taxon>
    </lineage>
</organism>
<protein>
    <submittedName>
        <fullName evidence="1">Uncharacterized protein</fullName>
    </submittedName>
</protein>